<gene>
    <name evidence="3" type="ORF">TrLO_g13572</name>
</gene>
<keyword evidence="4" id="KW-1185">Reference proteome</keyword>
<organism evidence="3 4">
    <name type="scientific">Triparma laevis f. longispina</name>
    <dbReference type="NCBI Taxonomy" id="1714387"/>
    <lineage>
        <taxon>Eukaryota</taxon>
        <taxon>Sar</taxon>
        <taxon>Stramenopiles</taxon>
        <taxon>Ochrophyta</taxon>
        <taxon>Bolidophyceae</taxon>
        <taxon>Parmales</taxon>
        <taxon>Triparmaceae</taxon>
        <taxon>Triparma</taxon>
    </lineage>
</organism>
<reference evidence="4" key="1">
    <citation type="journal article" date="2023" name="Commun. Biol.">
        <title>Genome analysis of Parmales, the sister group of diatoms, reveals the evolutionary specialization of diatoms from phago-mixotrophs to photoautotrophs.</title>
        <authorList>
            <person name="Ban H."/>
            <person name="Sato S."/>
            <person name="Yoshikawa S."/>
            <person name="Yamada K."/>
            <person name="Nakamura Y."/>
            <person name="Ichinomiya M."/>
            <person name="Sato N."/>
            <person name="Blanc-Mathieu R."/>
            <person name="Endo H."/>
            <person name="Kuwata A."/>
            <person name="Ogata H."/>
        </authorList>
    </citation>
    <scope>NUCLEOTIDE SEQUENCE [LARGE SCALE GENOMIC DNA]</scope>
    <source>
        <strain evidence="4">NIES 3700</strain>
    </source>
</reference>
<dbReference type="Proteomes" id="UP001165122">
    <property type="component" value="Unassembled WGS sequence"/>
</dbReference>
<feature type="compositionally biased region" description="Low complexity" evidence="1">
    <location>
        <begin position="54"/>
        <end position="67"/>
    </location>
</feature>
<feature type="signal peptide" evidence="2">
    <location>
        <begin position="1"/>
        <end position="19"/>
    </location>
</feature>
<evidence type="ECO:0000256" key="1">
    <source>
        <dbReference type="SAM" id="MobiDB-lite"/>
    </source>
</evidence>
<feature type="compositionally biased region" description="Basic and acidic residues" evidence="1">
    <location>
        <begin position="187"/>
        <end position="210"/>
    </location>
</feature>
<evidence type="ECO:0000313" key="3">
    <source>
        <dbReference type="EMBL" id="GMH79114.1"/>
    </source>
</evidence>
<sequence>MYAFLLLLLCLLLVTATNCFQHSFSNRSNGLRLGAKFKDLNYGGGFGGEKDNSKNSNSNPSSNSNLSESERQQKWELAYKDHLKRVGPKITALAYDGYLAHGRGSLLCKADLNNDGPANEALPNAYLPKVKWSESNPLSSSDLLNLKEIHTRIASYDPEVQFVIVFQAHGLMGCDVVKPNIKPRIMAEKQREERRRNEEKHEEKQEDKGYVDATIIDEGVGNFE</sequence>
<evidence type="ECO:0000313" key="4">
    <source>
        <dbReference type="Proteomes" id="UP001165122"/>
    </source>
</evidence>
<keyword evidence="2" id="KW-0732">Signal</keyword>
<feature type="region of interest" description="Disordered" evidence="1">
    <location>
        <begin position="48"/>
        <end position="70"/>
    </location>
</feature>
<dbReference type="EMBL" id="BRXW01000913">
    <property type="protein sequence ID" value="GMH79114.1"/>
    <property type="molecule type" value="Genomic_DNA"/>
</dbReference>
<feature type="region of interest" description="Disordered" evidence="1">
    <location>
        <begin position="187"/>
        <end position="211"/>
    </location>
</feature>
<proteinExistence type="predicted"/>
<comment type="caution">
    <text evidence="3">The sequence shown here is derived from an EMBL/GenBank/DDBJ whole genome shotgun (WGS) entry which is preliminary data.</text>
</comment>
<name>A0A9W7EFD2_9STRA</name>
<protein>
    <submittedName>
        <fullName evidence="3">Uncharacterized protein</fullName>
    </submittedName>
</protein>
<dbReference type="AlphaFoldDB" id="A0A9W7EFD2"/>
<accession>A0A9W7EFD2</accession>
<feature type="chain" id="PRO_5040928011" evidence="2">
    <location>
        <begin position="20"/>
        <end position="224"/>
    </location>
</feature>
<evidence type="ECO:0000256" key="2">
    <source>
        <dbReference type="SAM" id="SignalP"/>
    </source>
</evidence>
<dbReference type="OrthoDB" id="204458at2759"/>